<evidence type="ECO:0000313" key="2">
    <source>
        <dbReference type="Proteomes" id="UP000308886"/>
    </source>
</evidence>
<gene>
    <name evidence="1" type="ORF">E5358_06730</name>
</gene>
<reference evidence="1" key="1">
    <citation type="submission" date="2019-04" db="EMBL/GenBank/DDBJ databases">
        <title>Microbes associate with the intestines of laboratory mice.</title>
        <authorList>
            <person name="Navarre W."/>
            <person name="Wong E."/>
            <person name="Huang K."/>
            <person name="Tropini C."/>
            <person name="Ng K."/>
            <person name="Yu B."/>
        </authorList>
    </citation>
    <scope>NUCLEOTIDE SEQUENCE</scope>
    <source>
        <strain evidence="1">NM73_A23</strain>
    </source>
</reference>
<proteinExistence type="predicted"/>
<keyword evidence="2" id="KW-1185">Reference proteome</keyword>
<dbReference type="EMBL" id="SRZC01000009">
    <property type="protein sequence ID" value="TGX82460.1"/>
    <property type="molecule type" value="Genomic_DNA"/>
</dbReference>
<dbReference type="Proteomes" id="UP000308886">
    <property type="component" value="Unassembled WGS sequence"/>
</dbReference>
<name>A0AC61QQJ1_9BACT</name>
<accession>A0AC61QQJ1</accession>
<protein>
    <submittedName>
        <fullName evidence="1">Glycosyltransferase family 1 protein</fullName>
    </submittedName>
</protein>
<sequence>MKIGFDAKRYYHNNTGLGNYSRTLVNGLQRLFPGNDYLLYDEGTLPRVLSLGRKAANDGCELFHGLSNELPMDILRAKRCGGGAKEMMSVVTMHDIAWLTFPDMYHWADRHIYDFKYGRSCRKADRVVAISESTKRDIMRFYGVPEERIEVIYQPVQDYYYTPMAEDEAVRLIKEHFGDALSSGTEGVRPYVLYVGSVNSRKNLLALVQAMELIPAGNRPLLLVVGNGREYRKKVEEYIDSHRLRQWVTIATDIHNNRLLQALYRQAVVFAYPSFYEGFGLPVVEAALQRTPVITTTVSSLPEAAGPDAFLVNPHDKDCPEIVAHHIDRLLSDTDLRLSMGGKLEDYARKSFDPDGLTCQMMGMYERLLM</sequence>
<organism evidence="1 2">
    <name type="scientific">Palleniella muris</name>
    <dbReference type="NCBI Taxonomy" id="3038145"/>
    <lineage>
        <taxon>Bacteria</taxon>
        <taxon>Pseudomonadati</taxon>
        <taxon>Bacteroidota</taxon>
        <taxon>Bacteroidia</taxon>
        <taxon>Bacteroidales</taxon>
        <taxon>Prevotellaceae</taxon>
        <taxon>Palleniella</taxon>
    </lineage>
</organism>
<evidence type="ECO:0000313" key="1">
    <source>
        <dbReference type="EMBL" id="TGX82460.1"/>
    </source>
</evidence>
<comment type="caution">
    <text evidence="1">The sequence shown here is derived from an EMBL/GenBank/DDBJ whole genome shotgun (WGS) entry which is preliminary data.</text>
</comment>